<feature type="region of interest" description="Disordered" evidence="1">
    <location>
        <begin position="144"/>
        <end position="184"/>
    </location>
</feature>
<comment type="caution">
    <text evidence="3">The sequence shown here is derived from an EMBL/GenBank/DDBJ whole genome shotgun (WGS) entry which is preliminary data.</text>
</comment>
<sequence>MVAAGSAGVLATALLVGGAVVATAAPAQSTAPTVTVSGAAQFRSAGQTYNLSLDVRGTAAGGTGRCAVSGPGLAASCTGISSVTRGAGTASDSATVVGTVRTSRGQNVAFRAVVADRANPNGAGRDTVSATVDGRTVQGTVSNGNLVVAGSTPTTPPTTTTPTTTTTTPPVNQAPRAQGDSYSTPNDTALTVAAPGVLANDNDPDGDPLTASVSAPPTRGTLVFNVDGSFTYTPQQGYAGADSFTYTASDGRSASAPASVSITVQPPAPKANPDVATVSDDRPLATGNVLSNDTPNTADNPLTVKNPTEVEGTYGTTTINRDGSYTYVLKDASSRPDPDAPQLDQVSYTAVDSLGRESRSFLTITVE</sequence>
<dbReference type="InterPro" id="IPR010221">
    <property type="entry name" value="VCBS_dom"/>
</dbReference>
<feature type="chain" id="PRO_5030846485" evidence="2">
    <location>
        <begin position="25"/>
        <end position="367"/>
    </location>
</feature>
<dbReference type="Proteomes" id="UP000535890">
    <property type="component" value="Unassembled WGS sequence"/>
</dbReference>
<proteinExistence type="predicted"/>
<feature type="signal peptide" evidence="2">
    <location>
        <begin position="1"/>
        <end position="24"/>
    </location>
</feature>
<keyword evidence="4" id="KW-1185">Reference proteome</keyword>
<evidence type="ECO:0000256" key="1">
    <source>
        <dbReference type="SAM" id="MobiDB-lite"/>
    </source>
</evidence>
<feature type="compositionally biased region" description="Low complexity" evidence="1">
    <location>
        <begin position="157"/>
        <end position="170"/>
    </location>
</feature>
<protein>
    <submittedName>
        <fullName evidence="3">VCBS repeat-containing protein</fullName>
    </submittedName>
</protein>
<accession>A0A7Y9DVL0</accession>
<dbReference type="Pfam" id="PF17963">
    <property type="entry name" value="Big_9"/>
    <property type="match status" value="2"/>
</dbReference>
<dbReference type="NCBIfam" id="TIGR01965">
    <property type="entry name" value="VCBS_repeat"/>
    <property type="match status" value="1"/>
</dbReference>
<organism evidence="3 4">
    <name type="scientific">Actinomycetospora corticicola</name>
    <dbReference type="NCBI Taxonomy" id="663602"/>
    <lineage>
        <taxon>Bacteria</taxon>
        <taxon>Bacillati</taxon>
        <taxon>Actinomycetota</taxon>
        <taxon>Actinomycetes</taxon>
        <taxon>Pseudonocardiales</taxon>
        <taxon>Pseudonocardiaceae</taxon>
        <taxon>Actinomycetospora</taxon>
    </lineage>
</organism>
<keyword evidence="2" id="KW-0732">Signal</keyword>
<dbReference type="AlphaFoldDB" id="A0A7Y9DVL0"/>
<dbReference type="EMBL" id="JACCBN010000001">
    <property type="protein sequence ID" value="NYD36032.1"/>
    <property type="molecule type" value="Genomic_DNA"/>
</dbReference>
<evidence type="ECO:0000313" key="4">
    <source>
        <dbReference type="Proteomes" id="UP000535890"/>
    </source>
</evidence>
<dbReference type="Gene3D" id="2.60.40.2810">
    <property type="match status" value="1"/>
</dbReference>
<evidence type="ECO:0000256" key="2">
    <source>
        <dbReference type="SAM" id="SignalP"/>
    </source>
</evidence>
<evidence type="ECO:0000313" key="3">
    <source>
        <dbReference type="EMBL" id="NYD36032.1"/>
    </source>
</evidence>
<reference evidence="3 4" key="1">
    <citation type="submission" date="2020-07" db="EMBL/GenBank/DDBJ databases">
        <title>Sequencing the genomes of 1000 actinobacteria strains.</title>
        <authorList>
            <person name="Klenk H.-P."/>
        </authorList>
    </citation>
    <scope>NUCLEOTIDE SEQUENCE [LARGE SCALE GENOMIC DNA]</scope>
    <source>
        <strain evidence="3 4">DSM 45772</strain>
    </source>
</reference>
<name>A0A7Y9DVL0_9PSEU</name>
<dbReference type="RefSeq" id="WP_179793769.1">
    <property type="nucleotide sequence ID" value="NZ_BAABHP010000007.1"/>
</dbReference>
<gene>
    <name evidence="3" type="ORF">BJ983_002134</name>
</gene>